<comment type="caution">
    <text evidence="2">The sequence shown here is derived from an EMBL/GenBank/DDBJ whole genome shotgun (WGS) entry which is preliminary data.</text>
</comment>
<proteinExistence type="predicted"/>
<accession>A0A124GPS9</accession>
<sequence>MPSHKRPITLSPEETYLDDPSDEDDSEWERITQDPVKRVAFERKCIEDELTDQNRVILLQANPSSRSHCRFWDCIPRKLNGEPNIRSAFRFNVKDLSSRYFEPNKYYHVSCMEQIFPDLSALVERGVLQMEGGVTQLTSASWQISRFHNAIEDWFRYNGRTFEVNLYDRFQRAHAKWERKASIVEINHQLEAHEGSSQDCENCGEVPDEPLRKDFFPEEPHTSLLSEVLASVIGVGHLDRVDGDSNARRGKKIRRR</sequence>
<feature type="compositionally biased region" description="Acidic residues" evidence="1">
    <location>
        <begin position="15"/>
        <end position="27"/>
    </location>
</feature>
<evidence type="ECO:0000313" key="2">
    <source>
        <dbReference type="EMBL" id="KUM55941.1"/>
    </source>
</evidence>
<dbReference type="Proteomes" id="UP000055045">
    <property type="component" value="Unassembled WGS sequence"/>
</dbReference>
<keyword evidence="3" id="KW-1185">Reference proteome</keyword>
<evidence type="ECO:0000256" key="1">
    <source>
        <dbReference type="SAM" id="MobiDB-lite"/>
    </source>
</evidence>
<protein>
    <submittedName>
        <fullName evidence="2">Uncharacterized protein</fullName>
    </submittedName>
</protein>
<dbReference type="EMBL" id="LLXE01000594">
    <property type="protein sequence ID" value="KUM55941.1"/>
    <property type="molecule type" value="Genomic_DNA"/>
</dbReference>
<evidence type="ECO:0000313" key="3">
    <source>
        <dbReference type="Proteomes" id="UP000055045"/>
    </source>
</evidence>
<name>A0A124GPS9_PENFR</name>
<gene>
    <name evidence="2" type="ORF">ACN42_g11292</name>
</gene>
<feature type="region of interest" description="Disordered" evidence="1">
    <location>
        <begin position="1"/>
        <end position="29"/>
    </location>
</feature>
<dbReference type="AlphaFoldDB" id="A0A124GPS9"/>
<organism evidence="2 3">
    <name type="scientific">Penicillium freii</name>
    <dbReference type="NCBI Taxonomy" id="48697"/>
    <lineage>
        <taxon>Eukaryota</taxon>
        <taxon>Fungi</taxon>
        <taxon>Dikarya</taxon>
        <taxon>Ascomycota</taxon>
        <taxon>Pezizomycotina</taxon>
        <taxon>Eurotiomycetes</taxon>
        <taxon>Eurotiomycetidae</taxon>
        <taxon>Eurotiales</taxon>
        <taxon>Aspergillaceae</taxon>
        <taxon>Penicillium</taxon>
    </lineage>
</organism>
<reference evidence="2 3" key="1">
    <citation type="submission" date="2015-10" db="EMBL/GenBank/DDBJ databases">
        <title>Genome sequencing of Penicillium freii.</title>
        <authorList>
            <person name="Nguyen H.D."/>
            <person name="Visagie C.M."/>
            <person name="Seifert K.A."/>
        </authorList>
    </citation>
    <scope>NUCLEOTIDE SEQUENCE [LARGE SCALE GENOMIC DNA]</scope>
    <source>
        <strain evidence="2 3">DAOM 242723</strain>
    </source>
</reference>